<dbReference type="Pfam" id="PF26059">
    <property type="entry name" value="DUF8020"/>
    <property type="match status" value="1"/>
</dbReference>
<evidence type="ECO:0000259" key="3">
    <source>
        <dbReference type="Pfam" id="PF26059"/>
    </source>
</evidence>
<feature type="signal peptide" evidence="2">
    <location>
        <begin position="1"/>
        <end position="23"/>
    </location>
</feature>
<evidence type="ECO:0000256" key="2">
    <source>
        <dbReference type="SAM" id="SignalP"/>
    </source>
</evidence>
<reference evidence="4 5" key="1">
    <citation type="submission" date="2021-06" db="EMBL/GenBank/DDBJ databases">
        <title>Actinomycetes sequencing.</title>
        <authorList>
            <person name="Shan Q."/>
        </authorList>
    </citation>
    <scope>NUCLEOTIDE SEQUENCE [LARGE SCALE GENOMIC DNA]</scope>
    <source>
        <strain evidence="4 5">NEAU-G5</strain>
    </source>
</reference>
<sequence>MRKTTTAVLAATALALTAATADATPPPDHTENAGVHYEVTRQGDAAQLTISGGALRVVAGQLVLTDPTNQPIAAIPLTYRIDNTAYPIAARIDGDTATLTPEKNAGRPVPAAEAVTADKIITPDQADKQIAAKPVAESFTPRDAQALQAFAGRSAVAAAVSAVLGAVVGAGVGCLVGAAAGAALASPVLVLLVPFVGAAVAGCVLGAATLGAVGTMGGLVLAGGPIMLFSAIQYFSTILAPCPPDTAYCKDPAQPAAPRQ</sequence>
<feature type="transmembrane region" description="Helical" evidence="1">
    <location>
        <begin position="188"/>
        <end position="213"/>
    </location>
</feature>
<dbReference type="RefSeq" id="WP_215917626.1">
    <property type="nucleotide sequence ID" value="NZ_JAHKNI010000004.1"/>
</dbReference>
<comment type="caution">
    <text evidence="4">The sequence shown here is derived from an EMBL/GenBank/DDBJ whole genome shotgun (WGS) entry which is preliminary data.</text>
</comment>
<feature type="transmembrane region" description="Helical" evidence="1">
    <location>
        <begin position="219"/>
        <end position="240"/>
    </location>
</feature>
<keyword evidence="1" id="KW-0812">Transmembrane</keyword>
<dbReference type="InterPro" id="IPR058333">
    <property type="entry name" value="DUF8020"/>
</dbReference>
<name>A0ABS6AYX0_9NOCA</name>
<keyword evidence="2" id="KW-0732">Signal</keyword>
<feature type="domain" description="DUF8020" evidence="3">
    <location>
        <begin position="34"/>
        <end position="102"/>
    </location>
</feature>
<keyword evidence="5" id="KW-1185">Reference proteome</keyword>
<dbReference type="EMBL" id="JAHKNI010000004">
    <property type="protein sequence ID" value="MBU3062730.1"/>
    <property type="molecule type" value="Genomic_DNA"/>
</dbReference>
<proteinExistence type="predicted"/>
<organism evidence="4 5">
    <name type="scientific">Nocardia albiluteola</name>
    <dbReference type="NCBI Taxonomy" id="2842303"/>
    <lineage>
        <taxon>Bacteria</taxon>
        <taxon>Bacillati</taxon>
        <taxon>Actinomycetota</taxon>
        <taxon>Actinomycetes</taxon>
        <taxon>Mycobacteriales</taxon>
        <taxon>Nocardiaceae</taxon>
        <taxon>Nocardia</taxon>
    </lineage>
</organism>
<dbReference type="Proteomes" id="UP000733379">
    <property type="component" value="Unassembled WGS sequence"/>
</dbReference>
<keyword evidence="1" id="KW-1133">Transmembrane helix</keyword>
<accession>A0ABS6AYX0</accession>
<evidence type="ECO:0000313" key="5">
    <source>
        <dbReference type="Proteomes" id="UP000733379"/>
    </source>
</evidence>
<feature type="transmembrane region" description="Helical" evidence="1">
    <location>
        <begin position="155"/>
        <end position="176"/>
    </location>
</feature>
<feature type="chain" id="PRO_5047369865" description="DUF8020 domain-containing protein" evidence="2">
    <location>
        <begin position="24"/>
        <end position="260"/>
    </location>
</feature>
<keyword evidence="1" id="KW-0472">Membrane</keyword>
<gene>
    <name evidence="4" type="ORF">KO481_14510</name>
</gene>
<evidence type="ECO:0000256" key="1">
    <source>
        <dbReference type="SAM" id="Phobius"/>
    </source>
</evidence>
<evidence type="ECO:0000313" key="4">
    <source>
        <dbReference type="EMBL" id="MBU3062730.1"/>
    </source>
</evidence>
<protein>
    <recommendedName>
        <fullName evidence="3">DUF8020 domain-containing protein</fullName>
    </recommendedName>
</protein>